<dbReference type="EMBL" id="LJYG01000097">
    <property type="protein sequence ID" value="KRQ07591.1"/>
    <property type="molecule type" value="Genomic_DNA"/>
</dbReference>
<dbReference type="Pfam" id="PF13816">
    <property type="entry name" value="Dehydratase_hem"/>
    <property type="match status" value="1"/>
</dbReference>
<comment type="cofactor">
    <cofactor evidence="1">
        <name>heme b</name>
        <dbReference type="ChEBI" id="CHEBI:60344"/>
    </cofactor>
</comment>
<evidence type="ECO:0000256" key="6">
    <source>
        <dbReference type="ARBA" id="ARBA00034312"/>
    </source>
</evidence>
<proteinExistence type="inferred from homology"/>
<reference evidence="8 9" key="1">
    <citation type="submission" date="2015-09" db="EMBL/GenBank/DDBJ databases">
        <title>Draft Genome Sequence of Bradyrhizobium manausense Strain BR 3351T, a Novel Symbiotic Nitrogen-Fixing Alphaproteobacterium Isolated from Brazilian Amazon Rain Forest.</title>
        <authorList>
            <person name="De Araujo J.L."/>
            <person name="Zilli J.E."/>
        </authorList>
    </citation>
    <scope>NUCLEOTIDE SEQUENCE [LARGE SCALE GENOMIC DNA]</scope>
    <source>
        <strain evidence="8 9">BR3351</strain>
    </source>
</reference>
<evidence type="ECO:0000313" key="8">
    <source>
        <dbReference type="EMBL" id="KRQ07591.1"/>
    </source>
</evidence>
<evidence type="ECO:0000256" key="2">
    <source>
        <dbReference type="ARBA" id="ARBA00022617"/>
    </source>
</evidence>
<keyword evidence="9" id="KW-1185">Reference proteome</keyword>
<gene>
    <name evidence="8" type="ORF">AOQ71_23075</name>
</gene>
<name>A0A0R3DCA4_9BRAD</name>
<keyword evidence="5" id="KW-0456">Lyase</keyword>
<evidence type="ECO:0000256" key="5">
    <source>
        <dbReference type="ARBA" id="ARBA00023239"/>
    </source>
</evidence>
<evidence type="ECO:0000256" key="7">
    <source>
        <dbReference type="SAM" id="MobiDB-lite"/>
    </source>
</evidence>
<evidence type="ECO:0000313" key="9">
    <source>
        <dbReference type="Proteomes" id="UP000051936"/>
    </source>
</evidence>
<dbReference type="AlphaFoldDB" id="A0A0R3DCA4"/>
<dbReference type="GO" id="GO:0046872">
    <property type="term" value="F:metal ion binding"/>
    <property type="evidence" value="ECO:0007669"/>
    <property type="project" value="UniProtKB-KW"/>
</dbReference>
<dbReference type="STRING" id="989370.AOQ71_23075"/>
<evidence type="ECO:0000256" key="1">
    <source>
        <dbReference type="ARBA" id="ARBA00001970"/>
    </source>
</evidence>
<evidence type="ECO:0000256" key="4">
    <source>
        <dbReference type="ARBA" id="ARBA00023004"/>
    </source>
</evidence>
<keyword evidence="3" id="KW-0479">Metal-binding</keyword>
<accession>A0A0R3DCA4</accession>
<sequence length="346" mass="38226">MESAIPAHLETPRTRHKRVPDDYQPPYPSFVARYKPGVSRVVMAYFGVQHRGAVSAAATEALAEISRLFAGEGGPTHCDRAHYVDQAGHANIVSVAYWDDIARFDAWFAPAREAWTGASRDGIGTFIEVLRPAVARHETLFSSLGRPEGVAAIAEGMSGEVQEHAYWGGMRDRIPLSQTDPMSPCGNPELIRDGARLRVKAHDNLCLIRSGQDWSDTEASERKLYLDDVEPVLREGMDFLRDDGLGIGCYANRYMQVLSADGKASEKSYGQSWWRSLAALERWAESHPTHVKIFGAAMKYLSTLGPSAKLRLYHEVTVAAADEQFFEYLNCHPKTGMLAAVETAVA</sequence>
<keyword evidence="2" id="KW-0349">Heme</keyword>
<comment type="similarity">
    <text evidence="6">Belongs to the heme-containing dehydratase family.</text>
</comment>
<protein>
    <submittedName>
        <fullName evidence="8">Phenylacetaldoxime dehydratase</fullName>
    </submittedName>
</protein>
<dbReference type="InterPro" id="IPR025702">
    <property type="entry name" value="OXD"/>
</dbReference>
<dbReference type="RefSeq" id="WP_057751796.1">
    <property type="nucleotide sequence ID" value="NZ_LJYG01000097.1"/>
</dbReference>
<keyword evidence="4" id="KW-0408">Iron</keyword>
<organism evidence="8 9">
    <name type="scientific">Bradyrhizobium manausense</name>
    <dbReference type="NCBI Taxonomy" id="989370"/>
    <lineage>
        <taxon>Bacteria</taxon>
        <taxon>Pseudomonadati</taxon>
        <taxon>Pseudomonadota</taxon>
        <taxon>Alphaproteobacteria</taxon>
        <taxon>Hyphomicrobiales</taxon>
        <taxon>Nitrobacteraceae</taxon>
        <taxon>Bradyrhizobium</taxon>
    </lineage>
</organism>
<dbReference type="GO" id="GO:0016829">
    <property type="term" value="F:lyase activity"/>
    <property type="evidence" value="ECO:0007669"/>
    <property type="project" value="UniProtKB-KW"/>
</dbReference>
<dbReference type="OrthoDB" id="3807625at2"/>
<comment type="caution">
    <text evidence="8">The sequence shown here is derived from an EMBL/GenBank/DDBJ whole genome shotgun (WGS) entry which is preliminary data.</text>
</comment>
<evidence type="ECO:0000256" key="3">
    <source>
        <dbReference type="ARBA" id="ARBA00022723"/>
    </source>
</evidence>
<feature type="region of interest" description="Disordered" evidence="7">
    <location>
        <begin position="1"/>
        <end position="22"/>
    </location>
</feature>
<dbReference type="Proteomes" id="UP000051936">
    <property type="component" value="Unassembled WGS sequence"/>
</dbReference>